<dbReference type="RefSeq" id="WP_425309887.1">
    <property type="nucleotide sequence ID" value="NZ_CP154795.1"/>
</dbReference>
<dbReference type="InterPro" id="IPR000914">
    <property type="entry name" value="SBP_5_dom"/>
</dbReference>
<feature type="region of interest" description="Disordered" evidence="5">
    <location>
        <begin position="1"/>
        <end position="21"/>
    </location>
</feature>
<protein>
    <submittedName>
        <fullName evidence="7">ABC transporter substrate-binding protein</fullName>
    </submittedName>
</protein>
<dbReference type="PIRSF" id="PIRSF002741">
    <property type="entry name" value="MppA"/>
    <property type="match status" value="1"/>
</dbReference>
<feature type="domain" description="Solute-binding protein family 5" evidence="6">
    <location>
        <begin position="113"/>
        <end position="463"/>
    </location>
</feature>
<comment type="similarity">
    <text evidence="2">Belongs to the bacterial solute-binding protein 5 family.</text>
</comment>
<name>A0ABZ3FQR8_9ACTN</name>
<dbReference type="PANTHER" id="PTHR30290:SF10">
    <property type="entry name" value="PERIPLASMIC OLIGOPEPTIDE-BINDING PROTEIN-RELATED"/>
    <property type="match status" value="1"/>
</dbReference>
<evidence type="ECO:0000259" key="6">
    <source>
        <dbReference type="Pfam" id="PF00496"/>
    </source>
</evidence>
<dbReference type="InterPro" id="IPR030678">
    <property type="entry name" value="Peptide/Ni-bd"/>
</dbReference>
<evidence type="ECO:0000313" key="7">
    <source>
        <dbReference type="EMBL" id="XAN08431.1"/>
    </source>
</evidence>
<gene>
    <name evidence="7" type="ORF">AADG42_14345</name>
</gene>
<sequence length="544" mass="59038">MTSADVTPAAPESMDPGSWRARTASRRDVLRWAGVGGLAAAGLAGLTGCSQAQGPVQLPVEAAKGTPARGGRLRMARPANSRAETLDSAASLSAYEYLGALYNRLVRLDEAGNPVPDLAAEWDVTPDARRWTFRMRDGVQFHDGRPFTSRDAAFTLAHILDPAVGSPQAGVLSSVMTAESISAPDPTTLVVDLTAPHSDLPSLLTAYQCYVVPDGSTTEQINTSGIGTGPFRLSHFRPGGRGSVEAFDDHFAGRPVLDGIDFYSIQDTQARVNALMADQIDLISQTNLDFATAQVVAASSAATIARVTNGQWYTIPLLATSREFSDVRVRQALKLAYNPQQILDVAVQGAGTIGHDNPVVPTDAAHLEIPHVRDPERARALLAEAGHRDGFRFELSTSTLDPVFTPMAVSFANAVRDAGIEARIRNESADSYYTQVWMTKPAMVTYWYTGRPVDQLLNQIFRSGSSYNESAWANPQFDSVLDAARAEVNPDRRKQHYQDAQQLIVTEGATITPIFADRLVGLSRKVVNYHEYGFEFDYLNIGLR</sequence>
<reference evidence="7 8" key="1">
    <citation type="submission" date="2024-04" db="EMBL/GenBank/DDBJ databases">
        <title>Isolation of an actinomycete strain from pig manure.</title>
        <authorList>
            <person name="Gong T."/>
            <person name="Yu Z."/>
            <person name="An M."/>
            <person name="Wei C."/>
            <person name="Yang W."/>
            <person name="Liu L."/>
        </authorList>
    </citation>
    <scope>NUCLEOTIDE SEQUENCE [LARGE SCALE GENOMIC DNA]</scope>
    <source>
        <strain evidence="7 8">ZF39</strain>
    </source>
</reference>
<comment type="subcellular location">
    <subcellularLocation>
        <location evidence="1">Cell envelope</location>
    </subcellularLocation>
</comment>
<dbReference type="SUPFAM" id="SSF53850">
    <property type="entry name" value="Periplasmic binding protein-like II"/>
    <property type="match status" value="1"/>
</dbReference>
<evidence type="ECO:0000256" key="3">
    <source>
        <dbReference type="ARBA" id="ARBA00022448"/>
    </source>
</evidence>
<keyword evidence="8" id="KW-1185">Reference proteome</keyword>
<dbReference type="PROSITE" id="PS51318">
    <property type="entry name" value="TAT"/>
    <property type="match status" value="1"/>
</dbReference>
<dbReference type="InterPro" id="IPR006311">
    <property type="entry name" value="TAT_signal"/>
</dbReference>
<keyword evidence="4" id="KW-0732">Signal</keyword>
<proteinExistence type="inferred from homology"/>
<dbReference type="Gene3D" id="3.10.105.10">
    <property type="entry name" value="Dipeptide-binding Protein, Domain 3"/>
    <property type="match status" value="1"/>
</dbReference>
<accession>A0ABZ3FQR8</accession>
<keyword evidence="3" id="KW-0813">Transport</keyword>
<evidence type="ECO:0000256" key="4">
    <source>
        <dbReference type="ARBA" id="ARBA00022729"/>
    </source>
</evidence>
<dbReference type="EMBL" id="CP154795">
    <property type="protein sequence ID" value="XAN08431.1"/>
    <property type="molecule type" value="Genomic_DNA"/>
</dbReference>
<dbReference type="Pfam" id="PF00496">
    <property type="entry name" value="SBP_bac_5"/>
    <property type="match status" value="1"/>
</dbReference>
<dbReference type="Gene3D" id="3.40.190.10">
    <property type="entry name" value="Periplasmic binding protein-like II"/>
    <property type="match status" value="1"/>
</dbReference>
<dbReference type="Gene3D" id="3.90.76.10">
    <property type="entry name" value="Dipeptide-binding Protein, Domain 1"/>
    <property type="match status" value="1"/>
</dbReference>
<dbReference type="PANTHER" id="PTHR30290">
    <property type="entry name" value="PERIPLASMIC BINDING COMPONENT OF ABC TRANSPORTER"/>
    <property type="match status" value="1"/>
</dbReference>
<dbReference type="InterPro" id="IPR039424">
    <property type="entry name" value="SBP_5"/>
</dbReference>
<dbReference type="Proteomes" id="UP001442841">
    <property type="component" value="Chromosome"/>
</dbReference>
<evidence type="ECO:0000256" key="5">
    <source>
        <dbReference type="SAM" id="MobiDB-lite"/>
    </source>
</evidence>
<evidence type="ECO:0000256" key="1">
    <source>
        <dbReference type="ARBA" id="ARBA00004196"/>
    </source>
</evidence>
<organism evidence="7 8">
    <name type="scientific">Ammonicoccus fulvus</name>
    <dbReference type="NCBI Taxonomy" id="3138240"/>
    <lineage>
        <taxon>Bacteria</taxon>
        <taxon>Bacillati</taxon>
        <taxon>Actinomycetota</taxon>
        <taxon>Actinomycetes</taxon>
        <taxon>Propionibacteriales</taxon>
        <taxon>Propionibacteriaceae</taxon>
        <taxon>Ammonicoccus</taxon>
    </lineage>
</organism>
<evidence type="ECO:0000313" key="8">
    <source>
        <dbReference type="Proteomes" id="UP001442841"/>
    </source>
</evidence>
<dbReference type="CDD" id="cd08503">
    <property type="entry name" value="PBP2_NikA_DppA_OppA_like_17"/>
    <property type="match status" value="1"/>
</dbReference>
<evidence type="ECO:0000256" key="2">
    <source>
        <dbReference type="ARBA" id="ARBA00005695"/>
    </source>
</evidence>